<dbReference type="SUPFAM" id="SSF51735">
    <property type="entry name" value="NAD(P)-binding Rossmann-fold domains"/>
    <property type="match status" value="1"/>
</dbReference>
<dbReference type="Gene3D" id="3.40.50.720">
    <property type="entry name" value="NAD(P)-binding Rossmann-like Domain"/>
    <property type="match status" value="1"/>
</dbReference>
<accession>A0ABN0G811</accession>
<dbReference type="InterPro" id="IPR036291">
    <property type="entry name" value="NAD(P)-bd_dom_sf"/>
</dbReference>
<dbReference type="PANTHER" id="PTHR43000">
    <property type="entry name" value="DTDP-D-GLUCOSE 4,6-DEHYDRATASE-RELATED"/>
    <property type="match status" value="1"/>
</dbReference>
<dbReference type="Pfam" id="PF16363">
    <property type="entry name" value="GDP_Man_Dehyd"/>
    <property type="match status" value="1"/>
</dbReference>
<evidence type="ECO:0000313" key="2">
    <source>
        <dbReference type="EMBL" id="EIP88291.1"/>
    </source>
</evidence>
<dbReference type="InterPro" id="IPR016040">
    <property type="entry name" value="NAD(P)-bd_dom"/>
</dbReference>
<keyword evidence="3" id="KW-1185">Reference proteome</keyword>
<feature type="domain" description="NAD(P)-binding" evidence="1">
    <location>
        <begin position="15"/>
        <end position="251"/>
    </location>
</feature>
<dbReference type="EMBL" id="JH692062">
    <property type="protein sequence ID" value="EIP88291.1"/>
    <property type="molecule type" value="Genomic_DNA"/>
</dbReference>
<gene>
    <name evidence="2" type="ORF">A33K_14387</name>
</gene>
<name>A0ABN0G811_9BURK</name>
<reference evidence="3" key="1">
    <citation type="journal article" date="2012" name="J. Bacteriol.">
        <title>Revised Genome Sequence of Burkholderia thailandensis MSMB43 with Improved Annotation.</title>
        <authorList>
            <person name="Zhuo Y."/>
            <person name="Liu L."/>
            <person name="Wang Q."/>
            <person name="Liu X."/>
            <person name="Ren B."/>
            <person name="Liu M."/>
            <person name="Ni P."/>
            <person name="Cheng Y.Q."/>
            <person name="Zhang L."/>
        </authorList>
    </citation>
    <scope>NUCLEOTIDE SEQUENCE [LARGE SCALE GENOMIC DNA]</scope>
    <source>
        <strain evidence="3">MSMB43</strain>
    </source>
</reference>
<organism evidence="2 3">
    <name type="scientific">Burkholderia humptydooensis MSMB43</name>
    <dbReference type="NCBI Taxonomy" id="441157"/>
    <lineage>
        <taxon>Bacteria</taxon>
        <taxon>Pseudomonadati</taxon>
        <taxon>Pseudomonadota</taxon>
        <taxon>Betaproteobacteria</taxon>
        <taxon>Burkholderiales</taxon>
        <taxon>Burkholderiaceae</taxon>
        <taxon>Burkholderia</taxon>
        <taxon>pseudomallei group</taxon>
    </lineage>
</organism>
<evidence type="ECO:0000259" key="1">
    <source>
        <dbReference type="Pfam" id="PF16363"/>
    </source>
</evidence>
<sequence length="270" mass="29594">MCGLVHRAGVGLEWRTHVADLLDRGQLADVFERERPDAVVHLAAIAFVAHDDVSAIYQTNVVGTRNLLDALASSSHTPRSVLLASSANVYGNTDREWIDESVPPAPANDYAVSKLSMEFVARLWRERLPIVVVRPFNYTGVGQAVNFLLPKIVSHFRSRASVLELGNLDVIRDFSDVRAVAAAYEKLIGGAFAGETFNVCSGVGYSLHDVLAMAEELTGYRPEIRVNPNFVRANEVRKLIGNSTKLRDAIGEPLAVGLRDTLAWMLERAA</sequence>
<proteinExistence type="predicted"/>
<evidence type="ECO:0000313" key="3">
    <source>
        <dbReference type="Proteomes" id="UP000004682"/>
    </source>
</evidence>
<protein>
    <submittedName>
        <fullName evidence="2">GDP-6-deoxy-D-lyxo-4-hexulose reductase, putative</fullName>
    </submittedName>
</protein>
<dbReference type="Gene3D" id="3.90.25.10">
    <property type="entry name" value="UDP-galactose 4-epimerase, domain 1"/>
    <property type="match status" value="1"/>
</dbReference>
<dbReference type="Proteomes" id="UP000004682">
    <property type="component" value="Unassembled WGS sequence"/>
</dbReference>